<evidence type="ECO:0000256" key="1">
    <source>
        <dbReference type="ARBA" id="ARBA00008791"/>
    </source>
</evidence>
<dbReference type="EMBL" id="JAVRHQ010000017">
    <property type="protein sequence ID" value="MDT0643790.1"/>
    <property type="molecule type" value="Genomic_DNA"/>
</dbReference>
<comment type="similarity">
    <text evidence="1">Belongs to the universal stress protein A family.</text>
</comment>
<sequence length="284" mass="32332">MKNILVATDFSRESYCALYYATELYRNEECTFSITNFYGNEIETSVYSIVNEEELEQLPKLKAASQTRCTEVVHRITRDNKQPAHTFETNISDQKLAHALPAFVVKKDIDLVVMGTRGHSGTLESLLGSNTSKVIEQAITCPLLVVPKELDFKAPRKIVFATELKKKFSHSSLAELKKLAVNFQSKITILYVGGRDSLGQKQKDNLNHLKMLLQGIKFGVEYLPSDEEVSKAVSAYVKENKIQLLSMVYYPHNFTHTIFREPVIRKIDQHLAFPFLVLPQKTEE</sequence>
<evidence type="ECO:0000313" key="4">
    <source>
        <dbReference type="Proteomes" id="UP001262889"/>
    </source>
</evidence>
<dbReference type="PRINTS" id="PR01438">
    <property type="entry name" value="UNVRSLSTRESS"/>
</dbReference>
<dbReference type="Proteomes" id="UP001262889">
    <property type="component" value="Unassembled WGS sequence"/>
</dbReference>
<dbReference type="Pfam" id="PF00582">
    <property type="entry name" value="Usp"/>
    <property type="match status" value="1"/>
</dbReference>
<keyword evidence="4" id="KW-1185">Reference proteome</keyword>
<feature type="domain" description="UspA" evidence="2">
    <location>
        <begin position="1"/>
        <end position="147"/>
    </location>
</feature>
<name>A0ABU3CBS4_9FLAO</name>
<evidence type="ECO:0000313" key="3">
    <source>
        <dbReference type="EMBL" id="MDT0643790.1"/>
    </source>
</evidence>
<dbReference type="Gene3D" id="3.40.50.12370">
    <property type="match status" value="1"/>
</dbReference>
<dbReference type="PANTHER" id="PTHR46268:SF6">
    <property type="entry name" value="UNIVERSAL STRESS PROTEIN UP12"/>
    <property type="match status" value="1"/>
</dbReference>
<dbReference type="PANTHER" id="PTHR46268">
    <property type="entry name" value="STRESS RESPONSE PROTEIN NHAX"/>
    <property type="match status" value="1"/>
</dbReference>
<gene>
    <name evidence="3" type="ORF">RM553_13185</name>
</gene>
<reference evidence="3 4" key="1">
    <citation type="submission" date="2023-09" db="EMBL/GenBank/DDBJ databases">
        <authorList>
            <person name="Rey-Velasco X."/>
        </authorList>
    </citation>
    <scope>NUCLEOTIDE SEQUENCE [LARGE SCALE GENOMIC DNA]</scope>
    <source>
        <strain evidence="3 4">F363</strain>
    </source>
</reference>
<protein>
    <submittedName>
        <fullName evidence="3">Universal stress protein</fullName>
    </submittedName>
</protein>
<evidence type="ECO:0000259" key="2">
    <source>
        <dbReference type="Pfam" id="PF00582"/>
    </source>
</evidence>
<comment type="caution">
    <text evidence="3">The sequence shown here is derived from an EMBL/GenBank/DDBJ whole genome shotgun (WGS) entry which is preliminary data.</text>
</comment>
<dbReference type="InterPro" id="IPR006016">
    <property type="entry name" value="UspA"/>
</dbReference>
<dbReference type="InterPro" id="IPR006015">
    <property type="entry name" value="Universal_stress_UspA"/>
</dbReference>
<dbReference type="SUPFAM" id="SSF52402">
    <property type="entry name" value="Adenine nucleotide alpha hydrolases-like"/>
    <property type="match status" value="2"/>
</dbReference>
<dbReference type="RefSeq" id="WP_311535410.1">
    <property type="nucleotide sequence ID" value="NZ_JAVRHQ010000017.1"/>
</dbReference>
<dbReference type="CDD" id="cd00293">
    <property type="entry name" value="USP-like"/>
    <property type="match status" value="1"/>
</dbReference>
<accession>A0ABU3CBS4</accession>
<organism evidence="3 4">
    <name type="scientific">Autumnicola tepida</name>
    <dbReference type="NCBI Taxonomy" id="3075595"/>
    <lineage>
        <taxon>Bacteria</taxon>
        <taxon>Pseudomonadati</taxon>
        <taxon>Bacteroidota</taxon>
        <taxon>Flavobacteriia</taxon>
        <taxon>Flavobacteriales</taxon>
        <taxon>Flavobacteriaceae</taxon>
        <taxon>Autumnicola</taxon>
    </lineage>
</organism>
<proteinExistence type="inferred from homology"/>